<keyword evidence="2" id="KW-1185">Reference proteome</keyword>
<dbReference type="EMBL" id="BOVK01000026">
    <property type="protein sequence ID" value="GIQ69258.1"/>
    <property type="molecule type" value="Genomic_DNA"/>
</dbReference>
<proteinExistence type="predicted"/>
<dbReference type="Pfam" id="PF09684">
    <property type="entry name" value="Tail_P2_I"/>
    <property type="match status" value="1"/>
</dbReference>
<dbReference type="AlphaFoldDB" id="A0A8J4H698"/>
<gene>
    <name evidence="1" type="ORF">XYCOK13_20820</name>
</gene>
<sequence length="187" mass="21222">MINFEHVKLIDLIPSNMRNDSRVIAAAISIDRQLKLVTLAIQKVELLHHIDSLPSKWIDQLAWQFHVDFYDQTLPIGQRRALVKNSLAWHKRKGTPSAVRELVETVFQTGEVLEWFQYGGQPYFFKVVTSDPSATGSKAQEFLAAVNSVKNCRSWLEGVELSENGEMNVYLAGSLHKGDYTTYEQVG</sequence>
<protein>
    <recommendedName>
        <fullName evidence="3">Phage tail protein I</fullName>
    </recommendedName>
</protein>
<dbReference type="NCBIfam" id="TIGR01634">
    <property type="entry name" value="tail_P2_I"/>
    <property type="match status" value="1"/>
</dbReference>
<comment type="caution">
    <text evidence="1">The sequence shown here is derived from an EMBL/GenBank/DDBJ whole genome shotgun (WGS) entry which is preliminary data.</text>
</comment>
<evidence type="ECO:0008006" key="3">
    <source>
        <dbReference type="Google" id="ProtNLM"/>
    </source>
</evidence>
<evidence type="ECO:0000313" key="2">
    <source>
        <dbReference type="Proteomes" id="UP000677918"/>
    </source>
</evidence>
<dbReference type="InterPro" id="IPR006521">
    <property type="entry name" value="Tail_protein_I"/>
</dbReference>
<reference evidence="1" key="1">
    <citation type="submission" date="2021-04" db="EMBL/GenBank/DDBJ databases">
        <title>Draft genome sequence of Xylanibacillus composti strain K13.</title>
        <authorList>
            <person name="Uke A."/>
            <person name="Chhe C."/>
            <person name="Baramee S."/>
            <person name="Kosugi A."/>
        </authorList>
    </citation>
    <scope>NUCLEOTIDE SEQUENCE</scope>
    <source>
        <strain evidence="1">K13</strain>
    </source>
</reference>
<evidence type="ECO:0000313" key="1">
    <source>
        <dbReference type="EMBL" id="GIQ69258.1"/>
    </source>
</evidence>
<dbReference type="RefSeq" id="WP_213412065.1">
    <property type="nucleotide sequence ID" value="NZ_BOVK01000026.1"/>
</dbReference>
<name>A0A8J4H698_9BACL</name>
<dbReference type="Proteomes" id="UP000677918">
    <property type="component" value="Unassembled WGS sequence"/>
</dbReference>
<organism evidence="1 2">
    <name type="scientific">Xylanibacillus composti</name>
    <dbReference type="NCBI Taxonomy" id="1572762"/>
    <lineage>
        <taxon>Bacteria</taxon>
        <taxon>Bacillati</taxon>
        <taxon>Bacillota</taxon>
        <taxon>Bacilli</taxon>
        <taxon>Bacillales</taxon>
        <taxon>Paenibacillaceae</taxon>
        <taxon>Xylanibacillus</taxon>
    </lineage>
</organism>
<accession>A0A8J4H698</accession>